<dbReference type="KEGG" id="ntp:CRH09_30290"/>
<proteinExistence type="predicted"/>
<dbReference type="RefSeq" id="WP_098696826.1">
    <property type="nucleotide sequence ID" value="NZ_CP023778.1"/>
</dbReference>
<gene>
    <name evidence="1" type="ORF">CRH09_30290</name>
</gene>
<dbReference type="Gene3D" id="1.10.10.10">
    <property type="entry name" value="Winged helix-like DNA-binding domain superfamily/Winged helix DNA-binding domain"/>
    <property type="match status" value="1"/>
</dbReference>
<evidence type="ECO:0000313" key="2">
    <source>
        <dbReference type="Proteomes" id="UP000221961"/>
    </source>
</evidence>
<dbReference type="GeneID" id="88361581"/>
<dbReference type="InterPro" id="IPR036390">
    <property type="entry name" value="WH_DNA-bd_sf"/>
</dbReference>
<dbReference type="Proteomes" id="UP000221961">
    <property type="component" value="Chromosome"/>
</dbReference>
<protein>
    <recommendedName>
        <fullName evidence="3">MarR family transcriptional regulator</fullName>
    </recommendedName>
</protein>
<dbReference type="InterPro" id="IPR036388">
    <property type="entry name" value="WH-like_DNA-bd_sf"/>
</dbReference>
<sequence length="85" mass="9437">MAFTESEAKVLGALSNLDPTEALAVRQLCRATRLPETSIHRALLRLSRTGLAMGTLQGPARWRCTNRGRLAITRPVYREYAGTRP</sequence>
<dbReference type="SUPFAM" id="SSF46785">
    <property type="entry name" value="Winged helix' DNA-binding domain"/>
    <property type="match status" value="1"/>
</dbReference>
<evidence type="ECO:0008006" key="3">
    <source>
        <dbReference type="Google" id="ProtNLM"/>
    </source>
</evidence>
<organism evidence="1 2">
    <name type="scientific">Nocardia terpenica</name>
    <dbReference type="NCBI Taxonomy" id="455432"/>
    <lineage>
        <taxon>Bacteria</taxon>
        <taxon>Bacillati</taxon>
        <taxon>Actinomycetota</taxon>
        <taxon>Actinomycetes</taxon>
        <taxon>Mycobacteriales</taxon>
        <taxon>Nocardiaceae</taxon>
        <taxon>Nocardia</taxon>
    </lineage>
</organism>
<evidence type="ECO:0000313" key="1">
    <source>
        <dbReference type="EMBL" id="ATL69820.1"/>
    </source>
</evidence>
<name>A0A291RR96_9NOCA</name>
<dbReference type="EMBL" id="CP023778">
    <property type="protein sequence ID" value="ATL69820.1"/>
    <property type="molecule type" value="Genomic_DNA"/>
</dbReference>
<reference evidence="1 2" key="1">
    <citation type="submission" date="2017-10" db="EMBL/GenBank/DDBJ databases">
        <title>Comparative genomics between pathogenic Norcardia.</title>
        <authorList>
            <person name="Zeng L."/>
        </authorList>
    </citation>
    <scope>NUCLEOTIDE SEQUENCE [LARGE SCALE GENOMIC DNA]</scope>
    <source>
        <strain evidence="1 2">NC_YFY_NT001</strain>
    </source>
</reference>
<dbReference type="AlphaFoldDB" id="A0A291RR96"/>
<accession>A0A291RR96</accession>